<geneLocation type="mitochondrion" evidence="1"/>
<keyword evidence="1" id="KW-0496">Mitochondrion</keyword>
<evidence type="ECO:0000313" key="1">
    <source>
        <dbReference type="EMBL" id="UBU98361.1"/>
    </source>
</evidence>
<reference evidence="1" key="1">
    <citation type="submission" date="2021-01" db="EMBL/GenBank/DDBJ databases">
        <authorList>
            <person name="Sun H.-H."/>
            <person name="Zhang S."/>
            <person name="Zhang Y.-J."/>
        </authorList>
    </citation>
    <scope>NUCLEOTIDE SEQUENCE</scope>
    <source>
        <strain evidence="1">CMM1</strain>
    </source>
</reference>
<protein>
    <submittedName>
        <fullName evidence="1">Uncharacterized protein</fullName>
    </submittedName>
</protein>
<dbReference type="RefSeq" id="YP_010218604.1">
    <property type="nucleotide sequence ID" value="NC_058917.1"/>
</dbReference>
<organism evidence="1">
    <name type="scientific">Morchella brunnea</name>
    <dbReference type="NCBI Taxonomy" id="1174671"/>
    <lineage>
        <taxon>Eukaryota</taxon>
        <taxon>Fungi</taxon>
        <taxon>Dikarya</taxon>
        <taxon>Ascomycota</taxon>
        <taxon>Pezizomycotina</taxon>
        <taxon>Pezizomycetes</taxon>
        <taxon>Pezizales</taxon>
        <taxon>Morchellaceae</taxon>
        <taxon>Morchella</taxon>
    </lineage>
</organism>
<name>A0A8K1I7M2_9PEZI</name>
<dbReference type="GeneID" id="68665303"/>
<gene>
    <name evidence="1" type="primary">orf103A</name>
</gene>
<dbReference type="AlphaFoldDB" id="A0A8K1I7M2"/>
<sequence>MESLYVPAHPSGTAPLIHFRRKWTSKAGEGFILEVQLGLYRTNRSACRRFYLFNLKKMNFFFIFKRSQGAKCPFSVRYLYPRYASSKRLHADWKLDLQSLHAG</sequence>
<dbReference type="EMBL" id="MW538937">
    <property type="protein sequence ID" value="UBU98361.1"/>
    <property type="molecule type" value="Genomic_DNA"/>
</dbReference>
<proteinExistence type="predicted"/>
<accession>A0A8K1I7M2</accession>